<feature type="region of interest" description="Disordered" evidence="1">
    <location>
        <begin position="258"/>
        <end position="284"/>
    </location>
</feature>
<evidence type="ECO:0000256" key="2">
    <source>
        <dbReference type="SAM" id="SignalP"/>
    </source>
</evidence>
<sequence length="611" mass="68720">MKVVVSRLLVLLASAQAFQLQNNNNDHHLVSLTHQHQPTQPLDNTIIHLPLDNKPTNKKKKLLLSNFYSPQTAATQINRTVNRNTKNRQNQSKCSFDTPHSTLLDITTTSHHHHHSNGNNKKKNEKNIQRSLRQLGITIASTFLIVTQARVSVANAAAAYTPLLVTHPSGVGSTAITPLLSTLPYHGMAIVPSSLFNMKKLIKGGGLSPAVGEIVMSFAYVIIALGVSHYLMRVAEGGHVKLLKLLAWQNLADDDGGTVASSSSTTTKSSTTTTSTTKSNNKEGRGIQGLVSRYTYMVQLIFNEIRKAHRVGQTLIPATTTTTAPMATTFPPNMMLSRYASLLNRSFQETYNKDHHHPDNDDESTILTSWKEYSIFLQDKMKNKKKWKKQTSPSSSRDFGKGGLVYNKFAMMFERVSKSDSEAEATKKATDLFQQKQYEQHHHHVHVPRSAIEESSYLDSLTRFAVGEDELLQHEHKQAEGYLDTLSKEGARKSTWEVYKDQVEKAKKEKENHDEVDYLKEELVHVQSLLQDEQSMYQTSNQALNLVVEAQNEELKHARAATTNTQGHQHSTMDELKEFDIKAKEYDEAIKESKELEKSDNASTPPHEWIF</sequence>
<feature type="signal peptide" evidence="2">
    <location>
        <begin position="1"/>
        <end position="17"/>
    </location>
</feature>
<comment type="caution">
    <text evidence="3">The sequence shown here is derived from an EMBL/GenBank/DDBJ whole genome shotgun (WGS) entry which is preliminary data.</text>
</comment>
<keyword evidence="4" id="KW-1185">Reference proteome</keyword>
<organism evidence="3 4">
    <name type="scientific">Skeletonema marinoi</name>
    <dbReference type="NCBI Taxonomy" id="267567"/>
    <lineage>
        <taxon>Eukaryota</taxon>
        <taxon>Sar</taxon>
        <taxon>Stramenopiles</taxon>
        <taxon>Ochrophyta</taxon>
        <taxon>Bacillariophyta</taxon>
        <taxon>Coscinodiscophyceae</taxon>
        <taxon>Thalassiosirophycidae</taxon>
        <taxon>Thalassiosirales</taxon>
        <taxon>Skeletonemataceae</taxon>
        <taxon>Skeletonema</taxon>
        <taxon>Skeletonema marinoi-dohrnii complex</taxon>
    </lineage>
</organism>
<keyword evidence="2" id="KW-0732">Signal</keyword>
<reference evidence="3" key="1">
    <citation type="submission" date="2023-06" db="EMBL/GenBank/DDBJ databases">
        <title>Survivors Of The Sea: Transcriptome response of Skeletonema marinoi to long-term dormancy.</title>
        <authorList>
            <person name="Pinder M.I.M."/>
            <person name="Kourtchenko O."/>
            <person name="Robertson E.K."/>
            <person name="Larsson T."/>
            <person name="Maumus F."/>
            <person name="Osuna-Cruz C.M."/>
            <person name="Vancaester E."/>
            <person name="Stenow R."/>
            <person name="Vandepoele K."/>
            <person name="Ploug H."/>
            <person name="Bruchert V."/>
            <person name="Godhe A."/>
            <person name="Topel M."/>
        </authorList>
    </citation>
    <scope>NUCLEOTIDE SEQUENCE</scope>
    <source>
        <strain evidence="3">R05AC</strain>
    </source>
</reference>
<feature type="region of interest" description="Disordered" evidence="1">
    <location>
        <begin position="592"/>
        <end position="611"/>
    </location>
</feature>
<name>A0AAD8YIG5_9STRA</name>
<dbReference type="EMBL" id="JATAAI010000004">
    <property type="protein sequence ID" value="KAK1746080.1"/>
    <property type="molecule type" value="Genomic_DNA"/>
</dbReference>
<feature type="chain" id="PRO_5042234539" evidence="2">
    <location>
        <begin position="18"/>
        <end position="611"/>
    </location>
</feature>
<proteinExistence type="predicted"/>
<feature type="compositionally biased region" description="Low complexity" evidence="1">
    <location>
        <begin position="261"/>
        <end position="279"/>
    </location>
</feature>
<gene>
    <name evidence="3" type="ORF">QTG54_002687</name>
</gene>
<evidence type="ECO:0000313" key="4">
    <source>
        <dbReference type="Proteomes" id="UP001224775"/>
    </source>
</evidence>
<evidence type="ECO:0000313" key="3">
    <source>
        <dbReference type="EMBL" id="KAK1746080.1"/>
    </source>
</evidence>
<evidence type="ECO:0000256" key="1">
    <source>
        <dbReference type="SAM" id="MobiDB-lite"/>
    </source>
</evidence>
<dbReference type="Proteomes" id="UP001224775">
    <property type="component" value="Unassembled WGS sequence"/>
</dbReference>
<accession>A0AAD8YIG5</accession>
<dbReference type="AlphaFoldDB" id="A0AAD8YIG5"/>
<protein>
    <submittedName>
        <fullName evidence="3">Uncharacterized protein</fullName>
    </submittedName>
</protein>